<name>A0A318V6T6_9GAMM</name>
<dbReference type="InterPro" id="IPR016163">
    <property type="entry name" value="Ald_DH_C"/>
</dbReference>
<evidence type="ECO:0000313" key="6">
    <source>
        <dbReference type="EMBL" id="PYF84334.1"/>
    </source>
</evidence>
<evidence type="ECO:0000256" key="4">
    <source>
        <dbReference type="RuleBase" id="RU003345"/>
    </source>
</evidence>
<evidence type="ECO:0000256" key="2">
    <source>
        <dbReference type="ARBA" id="ARBA00023002"/>
    </source>
</evidence>
<keyword evidence="2 4" id="KW-0560">Oxidoreductase</keyword>
<dbReference type="AlphaFoldDB" id="A0A318V6T6"/>
<dbReference type="InterPro" id="IPR016160">
    <property type="entry name" value="Ald_DH_CS_CYS"/>
</dbReference>
<dbReference type="RefSeq" id="WP_110571787.1">
    <property type="nucleotide sequence ID" value="NZ_QKLW01000001.1"/>
</dbReference>
<dbReference type="InterPro" id="IPR016161">
    <property type="entry name" value="Ald_DH/histidinol_DH"/>
</dbReference>
<evidence type="ECO:0000256" key="3">
    <source>
        <dbReference type="PROSITE-ProRule" id="PRU10007"/>
    </source>
</evidence>
<dbReference type="PANTHER" id="PTHR11699">
    <property type="entry name" value="ALDEHYDE DEHYDROGENASE-RELATED"/>
    <property type="match status" value="1"/>
</dbReference>
<evidence type="ECO:0000313" key="7">
    <source>
        <dbReference type="Proteomes" id="UP000247551"/>
    </source>
</evidence>
<dbReference type="Gene3D" id="3.40.605.10">
    <property type="entry name" value="Aldehyde Dehydrogenase, Chain A, domain 1"/>
    <property type="match status" value="1"/>
</dbReference>
<organism evidence="6 7">
    <name type="scientific">Marinomonas alcarazii</name>
    <dbReference type="NCBI Taxonomy" id="491949"/>
    <lineage>
        <taxon>Bacteria</taxon>
        <taxon>Pseudomonadati</taxon>
        <taxon>Pseudomonadota</taxon>
        <taxon>Gammaproteobacteria</taxon>
        <taxon>Oceanospirillales</taxon>
        <taxon>Oceanospirillaceae</taxon>
        <taxon>Marinomonas</taxon>
    </lineage>
</organism>
<evidence type="ECO:0000259" key="5">
    <source>
        <dbReference type="Pfam" id="PF00171"/>
    </source>
</evidence>
<comment type="caution">
    <text evidence="6">The sequence shown here is derived from an EMBL/GenBank/DDBJ whole genome shotgun (WGS) entry which is preliminary data.</text>
</comment>
<dbReference type="InterPro" id="IPR015590">
    <property type="entry name" value="Aldehyde_DH_dom"/>
</dbReference>
<dbReference type="FunFam" id="3.40.309.10:FF:000012">
    <property type="entry name" value="Betaine aldehyde dehydrogenase"/>
    <property type="match status" value="1"/>
</dbReference>
<keyword evidence="7" id="KW-1185">Reference proteome</keyword>
<dbReference type="CDD" id="cd07114">
    <property type="entry name" value="ALDH_DhaS"/>
    <property type="match status" value="1"/>
</dbReference>
<feature type="domain" description="Aldehyde dehydrogenase" evidence="5">
    <location>
        <begin position="18"/>
        <end position="480"/>
    </location>
</feature>
<dbReference type="InterPro" id="IPR016162">
    <property type="entry name" value="Ald_DH_N"/>
</dbReference>
<feature type="active site" evidence="3">
    <location>
        <position position="256"/>
    </location>
</feature>
<dbReference type="PROSITE" id="PS00687">
    <property type="entry name" value="ALDEHYDE_DEHYDR_GLU"/>
    <property type="match status" value="1"/>
</dbReference>
<dbReference type="InterPro" id="IPR029510">
    <property type="entry name" value="Ald_DH_CS_GLU"/>
</dbReference>
<sequence length="497" mass="53010">MSNKNKLPHFKLLIDGVWTDGANARSMTTTNPATGEAWATFAMAEAEDVDRAVKAARNALSKKEWGGLSPTQRGVLMHKLADLLEQHSEALGEIETTDSGKLAAETQSQAKYVASYYRYYAGLADKIEGHTLPIDKPDMHVFTKPEPIGVVAAVVPWNAQMFLTATKLAPALAAGCTVIIKASEVAPIAILEFAKLIEKAGFPSGVVSVITGDAEGCAIPLTSHPDIDRLAFTGGPETAKHVVRNTANNFAVTSLELGGKSPILVFDDANIESAVNGIIAGNFGASGQSCVAGSRVYVQRDIYPKILARLLEKTAAIVVGNPLNATSHIGPLCTLAQVEGIERTLDKAKAQGGKVLTGGTRLNDLGSDYYFAPTIVECPTHDIETLHVELFGPVLSIACFDSEEEAITLANNSEFGLGSGLFTENLARAMRVSQQIKSGVCWVNTYRAVSPMAPFGGINQSGYGREAGIQAIQDYIRVRTTWINTSSEPMGNPFVMR</sequence>
<comment type="similarity">
    <text evidence="1 4">Belongs to the aldehyde dehydrogenase family.</text>
</comment>
<reference evidence="6 7" key="1">
    <citation type="submission" date="2018-06" db="EMBL/GenBank/DDBJ databases">
        <title>Genomic Encyclopedia of Type Strains, Phase III (KMG-III): the genomes of soil and plant-associated and newly described type strains.</title>
        <authorList>
            <person name="Whitman W."/>
        </authorList>
    </citation>
    <scope>NUCLEOTIDE SEQUENCE [LARGE SCALE GENOMIC DNA]</scope>
    <source>
        <strain evidence="6 7">CECT 7730</strain>
    </source>
</reference>
<dbReference type="GO" id="GO:0016620">
    <property type="term" value="F:oxidoreductase activity, acting on the aldehyde or oxo group of donors, NAD or NADP as acceptor"/>
    <property type="evidence" value="ECO:0007669"/>
    <property type="project" value="InterPro"/>
</dbReference>
<protein>
    <submittedName>
        <fullName evidence="6">Aldehyde dehydrogenase (NAD+)</fullName>
    </submittedName>
</protein>
<dbReference type="FunFam" id="3.40.605.10:FF:000007">
    <property type="entry name" value="NAD/NADP-dependent betaine aldehyde dehydrogenase"/>
    <property type="match status" value="1"/>
</dbReference>
<evidence type="ECO:0000256" key="1">
    <source>
        <dbReference type="ARBA" id="ARBA00009986"/>
    </source>
</evidence>
<gene>
    <name evidence="6" type="ORF">DFP75_101359</name>
</gene>
<dbReference type="EMBL" id="QKLW01000001">
    <property type="protein sequence ID" value="PYF84334.1"/>
    <property type="molecule type" value="Genomic_DNA"/>
</dbReference>
<dbReference type="Pfam" id="PF00171">
    <property type="entry name" value="Aldedh"/>
    <property type="match status" value="1"/>
</dbReference>
<dbReference type="SUPFAM" id="SSF53720">
    <property type="entry name" value="ALDH-like"/>
    <property type="match status" value="1"/>
</dbReference>
<proteinExistence type="inferred from homology"/>
<dbReference type="Proteomes" id="UP000247551">
    <property type="component" value="Unassembled WGS sequence"/>
</dbReference>
<dbReference type="Gene3D" id="3.40.309.10">
    <property type="entry name" value="Aldehyde Dehydrogenase, Chain A, domain 2"/>
    <property type="match status" value="1"/>
</dbReference>
<accession>A0A318V6T6</accession>
<dbReference type="PROSITE" id="PS00070">
    <property type="entry name" value="ALDEHYDE_DEHYDR_CYS"/>
    <property type="match status" value="1"/>
</dbReference>